<name>A0A2Z7AGN7_9LAMI</name>
<dbReference type="Proteomes" id="UP000250235">
    <property type="component" value="Unassembled WGS sequence"/>
</dbReference>
<gene>
    <name evidence="1" type="ORF">F511_08835</name>
</gene>
<reference evidence="1 2" key="1">
    <citation type="journal article" date="2015" name="Proc. Natl. Acad. Sci. U.S.A.">
        <title>The resurrection genome of Boea hygrometrica: A blueprint for survival of dehydration.</title>
        <authorList>
            <person name="Xiao L."/>
            <person name="Yang G."/>
            <person name="Zhang L."/>
            <person name="Yang X."/>
            <person name="Zhao S."/>
            <person name="Ji Z."/>
            <person name="Zhou Q."/>
            <person name="Hu M."/>
            <person name="Wang Y."/>
            <person name="Chen M."/>
            <person name="Xu Y."/>
            <person name="Jin H."/>
            <person name="Xiao X."/>
            <person name="Hu G."/>
            <person name="Bao F."/>
            <person name="Hu Y."/>
            <person name="Wan P."/>
            <person name="Li L."/>
            <person name="Deng X."/>
            <person name="Kuang T."/>
            <person name="Xiang C."/>
            <person name="Zhu J.K."/>
            <person name="Oliver M.J."/>
            <person name="He Y."/>
        </authorList>
    </citation>
    <scope>NUCLEOTIDE SEQUENCE [LARGE SCALE GENOMIC DNA]</scope>
    <source>
        <strain evidence="2">cv. XS01</strain>
    </source>
</reference>
<dbReference type="EMBL" id="KV015048">
    <property type="protein sequence ID" value="KZV20921.1"/>
    <property type="molecule type" value="Genomic_DNA"/>
</dbReference>
<dbReference type="AlphaFoldDB" id="A0A2Z7AGN7"/>
<keyword evidence="2" id="KW-1185">Reference proteome</keyword>
<organism evidence="1 2">
    <name type="scientific">Dorcoceras hygrometricum</name>
    <dbReference type="NCBI Taxonomy" id="472368"/>
    <lineage>
        <taxon>Eukaryota</taxon>
        <taxon>Viridiplantae</taxon>
        <taxon>Streptophyta</taxon>
        <taxon>Embryophyta</taxon>
        <taxon>Tracheophyta</taxon>
        <taxon>Spermatophyta</taxon>
        <taxon>Magnoliopsida</taxon>
        <taxon>eudicotyledons</taxon>
        <taxon>Gunneridae</taxon>
        <taxon>Pentapetalae</taxon>
        <taxon>asterids</taxon>
        <taxon>lamiids</taxon>
        <taxon>Lamiales</taxon>
        <taxon>Gesneriaceae</taxon>
        <taxon>Didymocarpoideae</taxon>
        <taxon>Trichosporeae</taxon>
        <taxon>Loxocarpinae</taxon>
        <taxon>Dorcoceras</taxon>
    </lineage>
</organism>
<evidence type="ECO:0000313" key="2">
    <source>
        <dbReference type="Proteomes" id="UP000250235"/>
    </source>
</evidence>
<accession>A0A2Z7AGN7</accession>
<proteinExistence type="predicted"/>
<evidence type="ECO:0000313" key="1">
    <source>
        <dbReference type="EMBL" id="KZV20921.1"/>
    </source>
</evidence>
<sequence>MKELRFWSWTGLGIDPTVQLLKCQFPRGIGWSQSWRLTFRRSCPGSPRILDDIAAFAVMGDRVAPKLVRHCNLVLRFRLTSDDCGFSSRSAGSGGALASGYP</sequence>
<protein>
    <submittedName>
        <fullName evidence="1">Putative disease resistance protein</fullName>
    </submittedName>
</protein>